<accession>A0ABQ2ZA98</accession>
<evidence type="ECO:0008006" key="3">
    <source>
        <dbReference type="Google" id="ProtNLM"/>
    </source>
</evidence>
<organism evidence="1 2">
    <name type="scientific">Streptomyces hiroshimensis</name>
    <dbReference type="NCBI Taxonomy" id="66424"/>
    <lineage>
        <taxon>Bacteria</taxon>
        <taxon>Bacillati</taxon>
        <taxon>Actinomycetota</taxon>
        <taxon>Actinomycetes</taxon>
        <taxon>Kitasatosporales</taxon>
        <taxon>Streptomycetaceae</taxon>
        <taxon>Streptomyces</taxon>
    </lineage>
</organism>
<evidence type="ECO:0000313" key="1">
    <source>
        <dbReference type="EMBL" id="GGY07537.1"/>
    </source>
</evidence>
<sequence length="112" mass="11903">MRGGQAAIRSRVGLLSAGAMTATIRPRQMYVVLTDRRLLFFDASTSTGKPGKMLMELPRPYVAAAEPRKGMFGLTLVTELAVAGQNQGLKPAFPTACRAEGRQLTGVLPVAA</sequence>
<name>A0ABQ2ZA98_9ACTN</name>
<reference evidence="2" key="1">
    <citation type="journal article" date="2019" name="Int. J. Syst. Evol. Microbiol.">
        <title>The Global Catalogue of Microorganisms (GCM) 10K type strain sequencing project: providing services to taxonomists for standard genome sequencing and annotation.</title>
        <authorList>
            <consortium name="The Broad Institute Genomics Platform"/>
            <consortium name="The Broad Institute Genome Sequencing Center for Infectious Disease"/>
            <person name="Wu L."/>
            <person name="Ma J."/>
        </authorList>
    </citation>
    <scope>NUCLEOTIDE SEQUENCE [LARGE SCALE GENOMIC DNA]</scope>
    <source>
        <strain evidence="2">JCM 4586</strain>
    </source>
</reference>
<dbReference type="Proteomes" id="UP000659223">
    <property type="component" value="Unassembled WGS sequence"/>
</dbReference>
<proteinExistence type="predicted"/>
<evidence type="ECO:0000313" key="2">
    <source>
        <dbReference type="Proteomes" id="UP000659223"/>
    </source>
</evidence>
<keyword evidence="2" id="KW-1185">Reference proteome</keyword>
<gene>
    <name evidence="1" type="ORF">GCM10010324_62920</name>
</gene>
<dbReference type="EMBL" id="BMUT01000019">
    <property type="protein sequence ID" value="GGY07537.1"/>
    <property type="molecule type" value="Genomic_DNA"/>
</dbReference>
<comment type="caution">
    <text evidence="1">The sequence shown here is derived from an EMBL/GenBank/DDBJ whole genome shotgun (WGS) entry which is preliminary data.</text>
</comment>
<protein>
    <recommendedName>
        <fullName evidence="3">PH domain-containing protein</fullName>
    </recommendedName>
</protein>